<name>A0ABX6TML3_9SPHI</name>
<feature type="transmembrane region" description="Helical" evidence="1">
    <location>
        <begin position="96"/>
        <end position="116"/>
    </location>
</feature>
<keyword evidence="5" id="KW-1185">Reference proteome</keyword>
<keyword evidence="1" id="KW-0472">Membrane</keyword>
<evidence type="ECO:0000259" key="3">
    <source>
        <dbReference type="Pfam" id="PF16344"/>
    </source>
</evidence>
<evidence type="ECO:0000313" key="4">
    <source>
        <dbReference type="EMBL" id="QNR86809.1"/>
    </source>
</evidence>
<organism evidence="4 5">
    <name type="scientific">Pedobacter riviphilus</name>
    <dbReference type="NCBI Taxonomy" id="2766984"/>
    <lineage>
        <taxon>Bacteria</taxon>
        <taxon>Pseudomonadati</taxon>
        <taxon>Bacteroidota</taxon>
        <taxon>Sphingobacteriia</taxon>
        <taxon>Sphingobacteriales</taxon>
        <taxon>Sphingobacteriaceae</taxon>
        <taxon>Pedobacter</taxon>
    </lineage>
</organism>
<sequence>MKENYTQDEIPYQLILDELNGNLSNHDRAILEKWKAEAPEHMDIYQEIVEISRNAELLGEKQRLDTEKSWQKFSALAFKDNETPDHKVVKLKKVNYLRWSAAAVLLIGILVAINFWKNSGEQLVQTGKKERYHLILPDGSEVILNQNSSLSYNKRDFSMSRKVKLSHGEAYFNVKHNPKNPFSIQTGDLRVMDLGTSFNLNIEPGSVTVIVNSGKVAMEYKGIKNRVMLDPQDKGVLDRATKAITKSKNEDINYRSWYDKTLHYKQSPLEVVSRDLEKIYGTKIIFQNGELRERRLTAYFKQKSIEEIMQIIGTSLNLKVVNTNGGFTLTNP</sequence>
<dbReference type="Pfam" id="PF16344">
    <property type="entry name" value="FecR_C"/>
    <property type="match status" value="1"/>
</dbReference>
<dbReference type="PANTHER" id="PTHR30273">
    <property type="entry name" value="PERIPLASMIC SIGNAL SENSOR AND SIGMA FACTOR ACTIVATOR FECR-RELATED"/>
    <property type="match status" value="1"/>
</dbReference>
<reference evidence="4 5" key="1">
    <citation type="submission" date="2020-09" db="EMBL/GenBank/DDBJ databases">
        <title>Pedobacter sp. SW-16 isolated from soil near Yeocheon.</title>
        <authorList>
            <person name="Im H.S."/>
            <person name="Joung Y."/>
            <person name="Lee S.-S."/>
        </authorList>
    </citation>
    <scope>NUCLEOTIDE SEQUENCE [LARGE SCALE GENOMIC DNA]</scope>
    <source>
        <strain evidence="4 5">SW-16</strain>
    </source>
</reference>
<dbReference type="Gene3D" id="3.55.50.30">
    <property type="match status" value="1"/>
</dbReference>
<gene>
    <name evidence="4" type="ORF">H9N25_10675</name>
</gene>
<dbReference type="Proteomes" id="UP000516439">
    <property type="component" value="Chromosome"/>
</dbReference>
<feature type="domain" description="Protein FecR C-terminal" evidence="3">
    <location>
        <begin position="262"/>
        <end position="321"/>
    </location>
</feature>
<evidence type="ECO:0000259" key="2">
    <source>
        <dbReference type="Pfam" id="PF04773"/>
    </source>
</evidence>
<dbReference type="EMBL" id="CP061171">
    <property type="protein sequence ID" value="QNR86809.1"/>
    <property type="molecule type" value="Genomic_DNA"/>
</dbReference>
<dbReference type="PANTHER" id="PTHR30273:SF2">
    <property type="entry name" value="PROTEIN FECR"/>
    <property type="match status" value="1"/>
</dbReference>
<dbReference type="InterPro" id="IPR032508">
    <property type="entry name" value="FecR_C"/>
</dbReference>
<feature type="domain" description="FecR protein" evidence="2">
    <location>
        <begin position="124"/>
        <end position="216"/>
    </location>
</feature>
<keyword evidence="1" id="KW-1133">Transmembrane helix</keyword>
<keyword evidence="1" id="KW-0812">Transmembrane</keyword>
<protein>
    <submittedName>
        <fullName evidence="4">FecR family protein</fullName>
    </submittedName>
</protein>
<accession>A0ABX6TML3</accession>
<dbReference type="Pfam" id="PF04773">
    <property type="entry name" value="FecR"/>
    <property type="match status" value="1"/>
</dbReference>
<proteinExistence type="predicted"/>
<dbReference type="InterPro" id="IPR012373">
    <property type="entry name" value="Ferrdict_sens_TM"/>
</dbReference>
<dbReference type="PIRSF" id="PIRSF018266">
    <property type="entry name" value="FecR"/>
    <property type="match status" value="1"/>
</dbReference>
<dbReference type="RefSeq" id="WP_190328879.1">
    <property type="nucleotide sequence ID" value="NZ_CP061171.1"/>
</dbReference>
<evidence type="ECO:0000256" key="1">
    <source>
        <dbReference type="SAM" id="Phobius"/>
    </source>
</evidence>
<evidence type="ECO:0000313" key="5">
    <source>
        <dbReference type="Proteomes" id="UP000516439"/>
    </source>
</evidence>
<dbReference type="InterPro" id="IPR006860">
    <property type="entry name" value="FecR"/>
</dbReference>
<dbReference type="Gene3D" id="2.60.120.1440">
    <property type="match status" value="1"/>
</dbReference>